<feature type="compositionally biased region" description="Basic residues" evidence="1">
    <location>
        <begin position="1"/>
        <end position="10"/>
    </location>
</feature>
<dbReference type="OrthoDB" id="3796222at2759"/>
<keyword evidence="3" id="KW-1185">Reference proteome</keyword>
<dbReference type="AlphaFoldDB" id="A0A9P4HEN1"/>
<gene>
    <name evidence="2" type="ORF">EK21DRAFT_61458</name>
</gene>
<evidence type="ECO:0000313" key="3">
    <source>
        <dbReference type="Proteomes" id="UP000799777"/>
    </source>
</evidence>
<dbReference type="EMBL" id="ML978174">
    <property type="protein sequence ID" value="KAF2032244.1"/>
    <property type="molecule type" value="Genomic_DNA"/>
</dbReference>
<proteinExistence type="predicted"/>
<feature type="region of interest" description="Disordered" evidence="1">
    <location>
        <begin position="1"/>
        <end position="25"/>
    </location>
</feature>
<sequence length="489" mass="56062">MTPPPKKKSSRPSTPPTRSPRSSANALWVHEQQKRIYLDHLLRWSLDHDTSLQYHGKISLSPEQSRRKEDLDLGKSVTCVLTDTSFSDARQTIIIRLFPPQRPTAKPDNGRAEDERRDSMDLLDSEMKQLVVQQDIESHSKQPQIIEGSKGHYKLVVRCGAGWMCAREYFSKVYFSHLEATSSKPNGRLILDESLAKRSRALGPPPSDTDSVTIRPLFHAFRKLPPELQEMILKTSASLSRTYNLCSDEYGTLKIKKDQIRPAIPLSTLFCVSKSLNATFRPYVLHSTDFQFGLTGFTNFLWRSGPCNRREIRRLSFHFGKLALLHCIRWLAPDRIFGLFEPPVATNPSALQYFWRCQIQDLVMELNLLSLTINVSQIPKEDLPMVVAILKNAFGSAERIHFVQTAADGSIERTDSNSEVLKGLGKECSWREMCMAYYQAHRRHSYFFRFELLKGESEKLLEDEMDGDKGFFDTVFKPFCGMEQQKMLC</sequence>
<accession>A0A9P4HEN1</accession>
<organism evidence="2 3">
    <name type="scientific">Setomelanomma holmii</name>
    <dbReference type="NCBI Taxonomy" id="210430"/>
    <lineage>
        <taxon>Eukaryota</taxon>
        <taxon>Fungi</taxon>
        <taxon>Dikarya</taxon>
        <taxon>Ascomycota</taxon>
        <taxon>Pezizomycotina</taxon>
        <taxon>Dothideomycetes</taxon>
        <taxon>Pleosporomycetidae</taxon>
        <taxon>Pleosporales</taxon>
        <taxon>Pleosporineae</taxon>
        <taxon>Phaeosphaeriaceae</taxon>
        <taxon>Setomelanomma</taxon>
    </lineage>
</organism>
<comment type="caution">
    <text evidence="2">The sequence shown here is derived from an EMBL/GenBank/DDBJ whole genome shotgun (WGS) entry which is preliminary data.</text>
</comment>
<evidence type="ECO:0000256" key="1">
    <source>
        <dbReference type="SAM" id="MobiDB-lite"/>
    </source>
</evidence>
<reference evidence="2" key="1">
    <citation type="journal article" date="2020" name="Stud. Mycol.">
        <title>101 Dothideomycetes genomes: a test case for predicting lifestyles and emergence of pathogens.</title>
        <authorList>
            <person name="Haridas S."/>
            <person name="Albert R."/>
            <person name="Binder M."/>
            <person name="Bloem J."/>
            <person name="Labutti K."/>
            <person name="Salamov A."/>
            <person name="Andreopoulos B."/>
            <person name="Baker S."/>
            <person name="Barry K."/>
            <person name="Bills G."/>
            <person name="Bluhm B."/>
            <person name="Cannon C."/>
            <person name="Castanera R."/>
            <person name="Culley D."/>
            <person name="Daum C."/>
            <person name="Ezra D."/>
            <person name="Gonzalez J."/>
            <person name="Henrissat B."/>
            <person name="Kuo A."/>
            <person name="Liang C."/>
            <person name="Lipzen A."/>
            <person name="Lutzoni F."/>
            <person name="Magnuson J."/>
            <person name="Mondo S."/>
            <person name="Nolan M."/>
            <person name="Ohm R."/>
            <person name="Pangilinan J."/>
            <person name="Park H.-J."/>
            <person name="Ramirez L."/>
            <person name="Alfaro M."/>
            <person name="Sun H."/>
            <person name="Tritt A."/>
            <person name="Yoshinaga Y."/>
            <person name="Zwiers L.-H."/>
            <person name="Turgeon B."/>
            <person name="Goodwin S."/>
            <person name="Spatafora J."/>
            <person name="Crous P."/>
            <person name="Grigoriev I."/>
        </authorList>
    </citation>
    <scope>NUCLEOTIDE SEQUENCE</scope>
    <source>
        <strain evidence="2">CBS 110217</strain>
    </source>
</reference>
<name>A0A9P4HEN1_9PLEO</name>
<dbReference type="Proteomes" id="UP000799777">
    <property type="component" value="Unassembled WGS sequence"/>
</dbReference>
<protein>
    <submittedName>
        <fullName evidence="2">Uncharacterized protein</fullName>
    </submittedName>
</protein>
<evidence type="ECO:0000313" key="2">
    <source>
        <dbReference type="EMBL" id="KAF2032244.1"/>
    </source>
</evidence>